<gene>
    <name evidence="1" type="ORF">EVAR_85250_1</name>
</gene>
<evidence type="ECO:0000313" key="1">
    <source>
        <dbReference type="EMBL" id="GBP44096.1"/>
    </source>
</evidence>
<evidence type="ECO:0000313" key="2">
    <source>
        <dbReference type="Proteomes" id="UP000299102"/>
    </source>
</evidence>
<accession>A0A4C1VXU9</accession>
<keyword evidence="2" id="KW-1185">Reference proteome</keyword>
<reference evidence="1 2" key="1">
    <citation type="journal article" date="2019" name="Commun. Biol.">
        <title>The bagworm genome reveals a unique fibroin gene that provides high tensile strength.</title>
        <authorList>
            <person name="Kono N."/>
            <person name="Nakamura H."/>
            <person name="Ohtoshi R."/>
            <person name="Tomita M."/>
            <person name="Numata K."/>
            <person name="Arakawa K."/>
        </authorList>
    </citation>
    <scope>NUCLEOTIDE SEQUENCE [LARGE SCALE GENOMIC DNA]</scope>
</reference>
<organism evidence="1 2">
    <name type="scientific">Eumeta variegata</name>
    <name type="common">Bagworm moth</name>
    <name type="synonym">Eumeta japonica</name>
    <dbReference type="NCBI Taxonomy" id="151549"/>
    <lineage>
        <taxon>Eukaryota</taxon>
        <taxon>Metazoa</taxon>
        <taxon>Ecdysozoa</taxon>
        <taxon>Arthropoda</taxon>
        <taxon>Hexapoda</taxon>
        <taxon>Insecta</taxon>
        <taxon>Pterygota</taxon>
        <taxon>Neoptera</taxon>
        <taxon>Endopterygota</taxon>
        <taxon>Lepidoptera</taxon>
        <taxon>Glossata</taxon>
        <taxon>Ditrysia</taxon>
        <taxon>Tineoidea</taxon>
        <taxon>Psychidae</taxon>
        <taxon>Oiketicinae</taxon>
        <taxon>Eumeta</taxon>
    </lineage>
</organism>
<dbReference type="EMBL" id="BGZK01000446">
    <property type="protein sequence ID" value="GBP44096.1"/>
    <property type="molecule type" value="Genomic_DNA"/>
</dbReference>
<sequence length="254" mass="29250">MAALERSLRVPPPRPVRAHLNHTEAVHPNVRVHTLITSALPDCRYKLFHLLFNHFHRVTSVFRVPGRPRILGTGPAYPCDDDVIYEMITYSRGITCQDELNEISAKITTEKGSSLIKVRQVETRWADDLVRIAGHRLLQVAQDRASWKTRKEAEVRASDYKEWSLILLSTARDHVTRELRVPAAAHDPRRVTAAFLLLFWRFEFKFRRAKMSFNTSIGHWLEQCPREDQDQHRSGIGIASRTRIGTKNGSEIVL</sequence>
<dbReference type="AlphaFoldDB" id="A0A4C1VXU9"/>
<dbReference type="Proteomes" id="UP000299102">
    <property type="component" value="Unassembled WGS sequence"/>
</dbReference>
<proteinExistence type="predicted"/>
<name>A0A4C1VXU9_EUMVA</name>
<comment type="caution">
    <text evidence="1">The sequence shown here is derived from an EMBL/GenBank/DDBJ whole genome shotgun (WGS) entry which is preliminary data.</text>
</comment>
<protein>
    <submittedName>
        <fullName evidence="1">Uncharacterized protein</fullName>
    </submittedName>
</protein>